<proteinExistence type="predicted"/>
<dbReference type="GO" id="GO:0016758">
    <property type="term" value="F:hexosyltransferase activity"/>
    <property type="evidence" value="ECO:0007669"/>
    <property type="project" value="UniProtKB-ARBA"/>
</dbReference>
<name>A0A2V4X7S6_9FLAO</name>
<dbReference type="EMBL" id="QJTD01000002">
    <property type="protein sequence ID" value="PYE81699.1"/>
    <property type="molecule type" value="Genomic_DNA"/>
</dbReference>
<dbReference type="OrthoDB" id="9815829at2"/>
<dbReference type="InterPro" id="IPR001173">
    <property type="entry name" value="Glyco_trans_2-like"/>
</dbReference>
<reference evidence="5 6" key="1">
    <citation type="submission" date="2018-06" db="EMBL/GenBank/DDBJ databases">
        <title>Genomic Encyclopedia of Type Strains, Phase III (KMG-III): the genomes of soil and plant-associated and newly described type strains.</title>
        <authorList>
            <person name="Whitman W."/>
        </authorList>
    </citation>
    <scope>NUCLEOTIDE SEQUENCE [LARGE SCALE GENOMIC DNA]</scope>
    <source>
        <strain evidence="5 6">CECT 7945</strain>
    </source>
</reference>
<keyword evidence="2 5" id="KW-0808">Transferase</keyword>
<dbReference type="PANTHER" id="PTHR22916">
    <property type="entry name" value="GLYCOSYLTRANSFERASE"/>
    <property type="match status" value="1"/>
</dbReference>
<dbReference type="PANTHER" id="PTHR22916:SF51">
    <property type="entry name" value="GLYCOSYLTRANSFERASE EPSH-RELATED"/>
    <property type="match status" value="1"/>
</dbReference>
<dbReference type="RefSeq" id="WP_110475081.1">
    <property type="nucleotide sequence ID" value="NZ_BMWQ01000002.1"/>
</dbReference>
<dbReference type="Proteomes" id="UP000248054">
    <property type="component" value="Unassembled WGS sequence"/>
</dbReference>
<dbReference type="Pfam" id="PF00535">
    <property type="entry name" value="Glycos_transf_2"/>
    <property type="match status" value="1"/>
</dbReference>
<evidence type="ECO:0000313" key="5">
    <source>
        <dbReference type="EMBL" id="PYE81699.1"/>
    </source>
</evidence>
<evidence type="ECO:0000256" key="2">
    <source>
        <dbReference type="ARBA" id="ARBA00022679"/>
    </source>
</evidence>
<keyword evidence="3" id="KW-1133">Transmembrane helix</keyword>
<comment type="caution">
    <text evidence="5">The sequence shown here is derived from an EMBL/GenBank/DDBJ whole genome shotgun (WGS) entry which is preliminary data.</text>
</comment>
<protein>
    <submittedName>
        <fullName evidence="5">Glycosyltransferase involved in cell wall biosynthesis</fullName>
    </submittedName>
</protein>
<accession>A0A2V4X7S6</accession>
<dbReference type="InterPro" id="IPR029044">
    <property type="entry name" value="Nucleotide-diphossugar_trans"/>
</dbReference>
<dbReference type="SUPFAM" id="SSF53448">
    <property type="entry name" value="Nucleotide-diphospho-sugar transferases"/>
    <property type="match status" value="1"/>
</dbReference>
<organism evidence="5 6">
    <name type="scientific">Winogradskyella epiphytica</name>
    <dbReference type="NCBI Taxonomy" id="262005"/>
    <lineage>
        <taxon>Bacteria</taxon>
        <taxon>Pseudomonadati</taxon>
        <taxon>Bacteroidota</taxon>
        <taxon>Flavobacteriia</taxon>
        <taxon>Flavobacteriales</taxon>
        <taxon>Flavobacteriaceae</taxon>
        <taxon>Winogradskyella</taxon>
    </lineage>
</organism>
<gene>
    <name evidence="5" type="ORF">DFQ11_102273</name>
</gene>
<evidence type="ECO:0000313" key="6">
    <source>
        <dbReference type="Proteomes" id="UP000248054"/>
    </source>
</evidence>
<feature type="domain" description="Glycosyltransferase 2-like" evidence="4">
    <location>
        <begin position="6"/>
        <end position="115"/>
    </location>
</feature>
<keyword evidence="1" id="KW-0328">Glycosyltransferase</keyword>
<dbReference type="Gene3D" id="3.90.550.10">
    <property type="entry name" value="Spore Coat Polysaccharide Biosynthesis Protein SpsA, Chain A"/>
    <property type="match status" value="1"/>
</dbReference>
<keyword evidence="3" id="KW-0472">Membrane</keyword>
<keyword evidence="6" id="KW-1185">Reference proteome</keyword>
<feature type="transmembrane region" description="Helical" evidence="3">
    <location>
        <begin position="292"/>
        <end position="311"/>
    </location>
</feature>
<keyword evidence="3" id="KW-0812">Transmembrane</keyword>
<dbReference type="CDD" id="cd00761">
    <property type="entry name" value="Glyco_tranf_GTA_type"/>
    <property type="match status" value="1"/>
</dbReference>
<sequence>MDILISVIVPVYNVEQYLERCIQSIINQTYDHLEILLVNDGSTDRSGAICDNFEQKDKRIKVFHIENGGSSIARNHGLRESKGDYIGFVDSDDWIRPEMYEELLNFAITNNLKVVEIGSKNMHLADSQNLNDTSVNATIEDKATALKRIIKHKRFAVWRRLYHHSIVKDRFFIEGILHQDVYYTLDIINEIPQLGYIENAYYIYNVQNPKSVIRSNYSLIKLKSIRAASYVVEHTQQYSKEIQDIAKHYLFDFLSYHYDALYLNSYLDKEGKYRRNIRETIKQNYSHKNFHFYGYAIILLPPLFYKLFLITNKNRIKIQSKIYQIIKNV</sequence>
<evidence type="ECO:0000259" key="4">
    <source>
        <dbReference type="Pfam" id="PF00535"/>
    </source>
</evidence>
<evidence type="ECO:0000256" key="3">
    <source>
        <dbReference type="SAM" id="Phobius"/>
    </source>
</evidence>
<evidence type="ECO:0000256" key="1">
    <source>
        <dbReference type="ARBA" id="ARBA00022676"/>
    </source>
</evidence>
<dbReference type="AlphaFoldDB" id="A0A2V4X7S6"/>